<evidence type="ECO:0000259" key="1">
    <source>
        <dbReference type="Pfam" id="PF06985"/>
    </source>
</evidence>
<evidence type="ECO:0000313" key="2">
    <source>
        <dbReference type="EMBL" id="KAF2797936.1"/>
    </source>
</evidence>
<sequence>MTHTATTEKHTPSTPSKPRTICSYLKPCLPAKSQPLYTPLPHPNSIRLLRIHHGKPSQLIKCTLKLARLDDSLPSYEALSYVWGLKEGQKEISLNGFSQKVNTNLFDALERLRGKRGLGLGGGKKLVWVDALCIDQGDQREKGHQVGLMSSIYTRAAGVLVWLGTDGHNEAYKAFSILRAVVGANTQAHTQDKKPQILQSNVGVDAPPPRGSKAWLPVMSLFVNTWFLRMWVLQEIVLARCATFLWGDASLSWDVLGAAIDVIRADPHLHATLESRQLQNAFFMHHLYGVRAGGLDRGVGFPFLHLLDLARSFDVTEPKDKVYGLLGFPTKIGQGVPSRRALFVEPCYESSLGEIYTDVARRLVAQGGNLDVLSFATHTGAGAGSDGDMPSWVPDWSSKTIVYPFAGLGPKSRHKAGTAREMQVLPTENQGVLSVRGVVLDTVEEALAPVPYKNIYEVADEIKRVVRWYLERKGGDSKTRQEGDGATAAMLANVLTASRQASGALVADPNQHLADFCAYIEDIDKDLLYSAWPVEADTLAALAAAEGNAGNAREAVFKVTCYRSALFTQQGRLGLGPGATRAGDLIVVFWGAQVPFVVRKEGEGEGRYRFVGECFVDGLMDGGTVRSMVEDDGDGETIFELS</sequence>
<name>A0A6A6XN11_9PLEO</name>
<dbReference type="Pfam" id="PF06985">
    <property type="entry name" value="HET"/>
    <property type="match status" value="1"/>
</dbReference>
<organism evidence="2 3">
    <name type="scientific">Melanomma pulvis-pyrius CBS 109.77</name>
    <dbReference type="NCBI Taxonomy" id="1314802"/>
    <lineage>
        <taxon>Eukaryota</taxon>
        <taxon>Fungi</taxon>
        <taxon>Dikarya</taxon>
        <taxon>Ascomycota</taxon>
        <taxon>Pezizomycotina</taxon>
        <taxon>Dothideomycetes</taxon>
        <taxon>Pleosporomycetidae</taxon>
        <taxon>Pleosporales</taxon>
        <taxon>Melanommataceae</taxon>
        <taxon>Melanomma</taxon>
    </lineage>
</organism>
<feature type="domain" description="Heterokaryon incompatibility" evidence="1">
    <location>
        <begin position="76"/>
        <end position="235"/>
    </location>
</feature>
<dbReference type="InterPro" id="IPR052895">
    <property type="entry name" value="HetReg/Transcr_Mod"/>
</dbReference>
<reference evidence="2" key="1">
    <citation type="journal article" date="2020" name="Stud. Mycol.">
        <title>101 Dothideomycetes genomes: a test case for predicting lifestyles and emergence of pathogens.</title>
        <authorList>
            <person name="Haridas S."/>
            <person name="Albert R."/>
            <person name="Binder M."/>
            <person name="Bloem J."/>
            <person name="Labutti K."/>
            <person name="Salamov A."/>
            <person name="Andreopoulos B."/>
            <person name="Baker S."/>
            <person name="Barry K."/>
            <person name="Bills G."/>
            <person name="Bluhm B."/>
            <person name="Cannon C."/>
            <person name="Castanera R."/>
            <person name="Culley D."/>
            <person name="Daum C."/>
            <person name="Ezra D."/>
            <person name="Gonzalez J."/>
            <person name="Henrissat B."/>
            <person name="Kuo A."/>
            <person name="Liang C."/>
            <person name="Lipzen A."/>
            <person name="Lutzoni F."/>
            <person name="Magnuson J."/>
            <person name="Mondo S."/>
            <person name="Nolan M."/>
            <person name="Ohm R."/>
            <person name="Pangilinan J."/>
            <person name="Park H.-J."/>
            <person name="Ramirez L."/>
            <person name="Alfaro M."/>
            <person name="Sun H."/>
            <person name="Tritt A."/>
            <person name="Yoshinaga Y."/>
            <person name="Zwiers L.-H."/>
            <person name="Turgeon B."/>
            <person name="Goodwin S."/>
            <person name="Spatafora J."/>
            <person name="Crous P."/>
            <person name="Grigoriev I."/>
        </authorList>
    </citation>
    <scope>NUCLEOTIDE SEQUENCE</scope>
    <source>
        <strain evidence="2">CBS 109.77</strain>
    </source>
</reference>
<keyword evidence="3" id="KW-1185">Reference proteome</keyword>
<accession>A0A6A6XN11</accession>
<evidence type="ECO:0000313" key="3">
    <source>
        <dbReference type="Proteomes" id="UP000799757"/>
    </source>
</evidence>
<dbReference type="OrthoDB" id="5386682at2759"/>
<dbReference type="PANTHER" id="PTHR24148:SF64">
    <property type="entry name" value="HETEROKARYON INCOMPATIBILITY DOMAIN-CONTAINING PROTEIN"/>
    <property type="match status" value="1"/>
</dbReference>
<dbReference type="InterPro" id="IPR010730">
    <property type="entry name" value="HET"/>
</dbReference>
<dbReference type="EMBL" id="MU001795">
    <property type="protein sequence ID" value="KAF2797936.1"/>
    <property type="molecule type" value="Genomic_DNA"/>
</dbReference>
<proteinExistence type="predicted"/>
<gene>
    <name evidence="2" type="ORF">K505DRAFT_333893</name>
</gene>
<dbReference type="AlphaFoldDB" id="A0A6A6XN11"/>
<dbReference type="Pfam" id="PF26639">
    <property type="entry name" value="Het-6_barrel"/>
    <property type="match status" value="1"/>
</dbReference>
<protein>
    <submittedName>
        <fullName evidence="2">HET-domain-containing protein</fullName>
    </submittedName>
</protein>
<dbReference type="PANTHER" id="PTHR24148">
    <property type="entry name" value="ANKYRIN REPEAT DOMAIN-CONTAINING PROTEIN 39 HOMOLOG-RELATED"/>
    <property type="match status" value="1"/>
</dbReference>
<dbReference type="Proteomes" id="UP000799757">
    <property type="component" value="Unassembled WGS sequence"/>
</dbReference>